<sequence length="51" mass="5542">MRVSRGLVPSQPPNEGRCSPTKTPPRQRDCAHGTRTWSAQPVSIVLTRASA</sequence>
<evidence type="ECO:0000313" key="2">
    <source>
        <dbReference type="EMBL" id="EUA76466.1"/>
    </source>
</evidence>
<organism evidence="2">
    <name type="scientific">Mycobacterium xenopi 4042</name>
    <dbReference type="NCBI Taxonomy" id="1299334"/>
    <lineage>
        <taxon>Bacteria</taxon>
        <taxon>Bacillati</taxon>
        <taxon>Actinomycetota</taxon>
        <taxon>Actinomycetes</taxon>
        <taxon>Mycobacteriales</taxon>
        <taxon>Mycobacteriaceae</taxon>
        <taxon>Mycobacterium</taxon>
    </lineage>
</organism>
<name>X8E8C9_MYCXE</name>
<evidence type="ECO:0000256" key="1">
    <source>
        <dbReference type="SAM" id="MobiDB-lite"/>
    </source>
</evidence>
<dbReference type="EMBL" id="JAOB01000006">
    <property type="protein sequence ID" value="EUA76466.1"/>
    <property type="molecule type" value="Genomic_DNA"/>
</dbReference>
<feature type="region of interest" description="Disordered" evidence="1">
    <location>
        <begin position="1"/>
        <end position="36"/>
    </location>
</feature>
<proteinExistence type="predicted"/>
<dbReference type="AlphaFoldDB" id="X8E8C9"/>
<reference evidence="2" key="1">
    <citation type="submission" date="2014-01" db="EMBL/GenBank/DDBJ databases">
        <authorList>
            <person name="Brown-Elliot B."/>
            <person name="Wallace R."/>
            <person name="Lenaerts A."/>
            <person name="Ordway D."/>
            <person name="DeGroote M.A."/>
            <person name="Parker T."/>
            <person name="Sizemore C."/>
            <person name="Tallon L.J."/>
            <person name="Sadzewicz L.K."/>
            <person name="Sengamalay N."/>
            <person name="Fraser C.M."/>
            <person name="Hine E."/>
            <person name="Shefchek K.A."/>
            <person name="Das S.P."/>
            <person name="Tettelin H."/>
        </authorList>
    </citation>
    <scope>NUCLEOTIDE SEQUENCE [LARGE SCALE GENOMIC DNA]</scope>
    <source>
        <strain evidence="2">4042</strain>
    </source>
</reference>
<accession>X8E8C9</accession>
<comment type="caution">
    <text evidence="2">The sequence shown here is derived from an EMBL/GenBank/DDBJ whole genome shotgun (WGS) entry which is preliminary data.</text>
</comment>
<protein>
    <submittedName>
        <fullName evidence="2">Uncharacterized protein</fullName>
    </submittedName>
</protein>
<gene>
    <name evidence="2" type="ORF">I553_7441</name>
</gene>